<accession>A0A419T9R8</accession>
<evidence type="ECO:0000256" key="1">
    <source>
        <dbReference type="SAM" id="Phobius"/>
    </source>
</evidence>
<name>A0A419T9R8_9FIRM</name>
<feature type="transmembrane region" description="Helical" evidence="1">
    <location>
        <begin position="20"/>
        <end position="38"/>
    </location>
</feature>
<feature type="transmembrane region" description="Helical" evidence="1">
    <location>
        <begin position="59"/>
        <end position="84"/>
    </location>
</feature>
<dbReference type="Pfam" id="PF07613">
    <property type="entry name" value="DUF1576"/>
    <property type="match status" value="2"/>
</dbReference>
<evidence type="ECO:0000313" key="2">
    <source>
        <dbReference type="EMBL" id="RKD34224.1"/>
    </source>
</evidence>
<dbReference type="EMBL" id="MCIB01000002">
    <property type="protein sequence ID" value="RKD34224.1"/>
    <property type="molecule type" value="Genomic_DNA"/>
</dbReference>
<reference evidence="2 3" key="1">
    <citation type="submission" date="2016-08" db="EMBL/GenBank/DDBJ databases">
        <title>Novel Firmicutes and Novel Genomes.</title>
        <authorList>
            <person name="Poppleton D.I."/>
            <person name="Gribaldo S."/>
        </authorList>
    </citation>
    <scope>NUCLEOTIDE SEQUENCE [LARGE SCALE GENOMIC DNA]</scope>
    <source>
        <strain evidence="2 3">CTT3</strain>
    </source>
</reference>
<evidence type="ECO:0000313" key="3">
    <source>
        <dbReference type="Proteomes" id="UP000284177"/>
    </source>
</evidence>
<feature type="transmembrane region" description="Helical" evidence="1">
    <location>
        <begin position="232"/>
        <end position="252"/>
    </location>
</feature>
<sequence>MISKKINNSKPLSRDRQLQILLILPLSFIIMAFIFDDFKNIIEGLYRIIVYPDTLITDYIEIGSLGAALINSALLTLINIYIVWKFRIRINGPTISAIFIISGFSFFGKNIFNVWPIYLGGYIYARYQKTNFKTEALITMFGTALSPLISEIAYGLNLPLYVGIPLGILLGILIGFVLPPLSSHMLRVHDGYSLYNIGFTAGFLGTVIMSLLRSYGFAVQSQKILSSEYDMILKIFLSIFFIILIGIGYYLNNNSFKDYTRIFFFSGRLVTDFTQLCGYGITLINMGLMGLLGILYVIMSKGTINGPIIGALLTVVGFSSFGKHPKNSLPILLGVFLASATKIWNIDSTIVIISGLFGTTLAPIAGEYGILSGIVAGFLHLSVVMNVGIIHGGINLYNNGFSGGIVASILVPIIDAFSKED</sequence>
<proteinExistence type="predicted"/>
<feature type="transmembrane region" description="Helical" evidence="1">
    <location>
        <begin position="273"/>
        <end position="298"/>
    </location>
</feature>
<keyword evidence="1" id="KW-1133">Transmembrane helix</keyword>
<keyword evidence="1" id="KW-0812">Transmembrane</keyword>
<keyword evidence="1" id="KW-0472">Membrane</keyword>
<evidence type="ECO:0008006" key="4">
    <source>
        <dbReference type="Google" id="ProtNLM"/>
    </source>
</evidence>
<dbReference type="InterPro" id="IPR011470">
    <property type="entry name" value="DUF1576"/>
</dbReference>
<dbReference type="OrthoDB" id="9776502at2"/>
<dbReference type="AlphaFoldDB" id="A0A419T9R8"/>
<comment type="caution">
    <text evidence="2">The sequence shown here is derived from an EMBL/GenBank/DDBJ whole genome shotgun (WGS) entry which is preliminary data.</text>
</comment>
<feature type="transmembrane region" description="Helical" evidence="1">
    <location>
        <begin position="96"/>
        <end position="124"/>
    </location>
</feature>
<feature type="transmembrane region" description="Helical" evidence="1">
    <location>
        <begin position="193"/>
        <end position="212"/>
    </location>
</feature>
<feature type="transmembrane region" description="Helical" evidence="1">
    <location>
        <begin position="304"/>
        <end position="322"/>
    </location>
</feature>
<feature type="transmembrane region" description="Helical" evidence="1">
    <location>
        <begin position="160"/>
        <end position="181"/>
    </location>
</feature>
<feature type="transmembrane region" description="Helical" evidence="1">
    <location>
        <begin position="370"/>
        <end position="389"/>
    </location>
</feature>
<protein>
    <recommendedName>
        <fullName evidence="4">DUF1576 domain-containing protein</fullName>
    </recommendedName>
</protein>
<organism evidence="2 3">
    <name type="scientific">Thermohalobacter berrensis</name>
    <dbReference type="NCBI Taxonomy" id="99594"/>
    <lineage>
        <taxon>Bacteria</taxon>
        <taxon>Bacillati</taxon>
        <taxon>Bacillota</taxon>
        <taxon>Tissierellia</taxon>
        <taxon>Tissierellales</taxon>
        <taxon>Thermohalobacteraceae</taxon>
        <taxon>Thermohalobacter</taxon>
    </lineage>
</organism>
<dbReference type="Proteomes" id="UP000284177">
    <property type="component" value="Unassembled WGS sequence"/>
</dbReference>
<feature type="transmembrane region" description="Helical" evidence="1">
    <location>
        <begin position="396"/>
        <end position="414"/>
    </location>
</feature>
<keyword evidence="3" id="KW-1185">Reference proteome</keyword>
<gene>
    <name evidence="2" type="ORF">BET03_07905</name>
</gene>